<dbReference type="AlphaFoldDB" id="M1AX20"/>
<evidence type="ECO:0000256" key="5">
    <source>
        <dbReference type="ARBA" id="ARBA00022723"/>
    </source>
</evidence>
<sequence length="195" mass="22030">MGRIGVLGALRGAGRQTSKLRRPGGALCMARRLKGGSLESLLGRAGWRDAPAFFLKNPTFLLCFSNSKPSEKKFYMDGSKTTSIYHGSELIKEVFSKIYVYQKPGTNPLRALLHMLPAFYLSCSEMLSKWEDVVPVEGSHEIDVWPHMQQLSCDVISRIAFGRSYEEGRKIFELQKEQVQHLIEAVCTVYIPGWR</sequence>
<dbReference type="eggNOG" id="KOG0157">
    <property type="taxonomic scope" value="Eukaryota"/>
</dbReference>
<evidence type="ECO:0000256" key="7">
    <source>
        <dbReference type="ARBA" id="ARBA00023002"/>
    </source>
</evidence>
<dbReference type="Gramene" id="PGSC0003DMT400032226">
    <property type="protein sequence ID" value="PGSC0003DMT400032226"/>
    <property type="gene ID" value="PGSC0003DMG400012385"/>
</dbReference>
<dbReference type="GO" id="GO:0020037">
    <property type="term" value="F:heme binding"/>
    <property type="evidence" value="ECO:0007669"/>
    <property type="project" value="InterPro"/>
</dbReference>
<dbReference type="GO" id="GO:0016705">
    <property type="term" value="F:oxidoreductase activity, acting on paired donors, with incorporation or reduction of molecular oxygen"/>
    <property type="evidence" value="ECO:0007669"/>
    <property type="project" value="InterPro"/>
</dbReference>
<evidence type="ECO:0000256" key="8">
    <source>
        <dbReference type="ARBA" id="ARBA00023004"/>
    </source>
</evidence>
<dbReference type="GO" id="GO:0005506">
    <property type="term" value="F:iron ion binding"/>
    <property type="evidence" value="ECO:0007669"/>
    <property type="project" value="InterPro"/>
</dbReference>
<reference evidence="12" key="1">
    <citation type="journal article" date="2011" name="Nature">
        <title>Genome sequence and analysis of the tuber crop potato.</title>
        <authorList>
            <consortium name="The Potato Genome Sequencing Consortium"/>
        </authorList>
    </citation>
    <scope>NUCLEOTIDE SEQUENCE [LARGE SCALE GENOMIC DNA]</scope>
    <source>
        <strain evidence="12">cv. DM1-3 516 R44</strain>
    </source>
</reference>
<evidence type="ECO:0000256" key="6">
    <source>
        <dbReference type="ARBA" id="ARBA00022989"/>
    </source>
</evidence>
<proteinExistence type="inferred from homology"/>
<dbReference type="PaxDb" id="4113-PGSC0003DMT400032226"/>
<dbReference type="Proteomes" id="UP000011115">
    <property type="component" value="Unassembled WGS sequence"/>
</dbReference>
<name>M1AX20_SOLTU</name>
<dbReference type="PANTHER" id="PTHR24282">
    <property type="entry name" value="CYTOCHROME P450 FAMILY MEMBER"/>
    <property type="match status" value="1"/>
</dbReference>
<dbReference type="SUPFAM" id="SSF48264">
    <property type="entry name" value="Cytochrome P450"/>
    <property type="match status" value="1"/>
</dbReference>
<evidence type="ECO:0000256" key="2">
    <source>
        <dbReference type="ARBA" id="ARBA00010617"/>
    </source>
</evidence>
<dbReference type="InterPro" id="IPR036396">
    <property type="entry name" value="Cyt_P450_sf"/>
</dbReference>
<reference evidence="11" key="2">
    <citation type="submission" date="2015-06" db="UniProtKB">
        <authorList>
            <consortium name="EnsemblPlants"/>
        </authorList>
    </citation>
    <scope>IDENTIFICATION</scope>
    <source>
        <strain evidence="11">DM1-3 516 R44</strain>
    </source>
</reference>
<evidence type="ECO:0000256" key="3">
    <source>
        <dbReference type="ARBA" id="ARBA00022617"/>
    </source>
</evidence>
<evidence type="ECO:0000256" key="4">
    <source>
        <dbReference type="ARBA" id="ARBA00022692"/>
    </source>
</evidence>
<keyword evidence="5" id="KW-0479">Metal-binding</keyword>
<dbReference type="Gene3D" id="1.20.120.990">
    <property type="entry name" value="Glycosyltransferase family 88, C-terminal domain"/>
    <property type="match status" value="1"/>
</dbReference>
<keyword evidence="9" id="KW-0503">Monooxygenase</keyword>
<organism evidence="11 12">
    <name type="scientific">Solanum tuberosum</name>
    <name type="common">Potato</name>
    <dbReference type="NCBI Taxonomy" id="4113"/>
    <lineage>
        <taxon>Eukaryota</taxon>
        <taxon>Viridiplantae</taxon>
        <taxon>Streptophyta</taxon>
        <taxon>Embryophyta</taxon>
        <taxon>Tracheophyta</taxon>
        <taxon>Spermatophyta</taxon>
        <taxon>Magnoliopsida</taxon>
        <taxon>eudicotyledons</taxon>
        <taxon>Gunneridae</taxon>
        <taxon>Pentapetalae</taxon>
        <taxon>asterids</taxon>
        <taxon>lamiids</taxon>
        <taxon>Solanales</taxon>
        <taxon>Solanaceae</taxon>
        <taxon>Solanoideae</taxon>
        <taxon>Solaneae</taxon>
        <taxon>Solanum</taxon>
    </lineage>
</organism>
<dbReference type="GO" id="GO:0004497">
    <property type="term" value="F:monooxygenase activity"/>
    <property type="evidence" value="ECO:0007669"/>
    <property type="project" value="UniProtKB-KW"/>
</dbReference>
<dbReference type="InParanoid" id="M1AX20"/>
<accession>M1AX20</accession>
<keyword evidence="10" id="KW-0472">Membrane</keyword>
<keyword evidence="6" id="KW-1133">Transmembrane helix</keyword>
<dbReference type="EnsemblPlants" id="PGSC0003DMT400032226">
    <property type="protein sequence ID" value="PGSC0003DMT400032226"/>
    <property type="gene ID" value="PGSC0003DMG400012385"/>
</dbReference>
<dbReference type="HOGENOM" id="CLU_1398565_0_0_1"/>
<evidence type="ECO:0000313" key="11">
    <source>
        <dbReference type="EnsemblPlants" id="PGSC0003DMT400032226"/>
    </source>
</evidence>
<dbReference type="PANTHER" id="PTHR24282:SF191">
    <property type="entry name" value="CYTOCHROME P450"/>
    <property type="match status" value="1"/>
</dbReference>
<keyword evidence="3" id="KW-0349">Heme</keyword>
<evidence type="ECO:0000256" key="1">
    <source>
        <dbReference type="ARBA" id="ARBA00004370"/>
    </source>
</evidence>
<comment type="similarity">
    <text evidence="2">Belongs to the cytochrome P450 family.</text>
</comment>
<keyword evidence="4" id="KW-0812">Transmembrane</keyword>
<keyword evidence="8" id="KW-0408">Iron</keyword>
<evidence type="ECO:0000313" key="12">
    <source>
        <dbReference type="Proteomes" id="UP000011115"/>
    </source>
</evidence>
<keyword evidence="12" id="KW-1185">Reference proteome</keyword>
<dbReference type="GO" id="GO:0016020">
    <property type="term" value="C:membrane"/>
    <property type="evidence" value="ECO:0007669"/>
    <property type="project" value="UniProtKB-SubCell"/>
</dbReference>
<evidence type="ECO:0000256" key="10">
    <source>
        <dbReference type="ARBA" id="ARBA00023136"/>
    </source>
</evidence>
<keyword evidence="7" id="KW-0560">Oxidoreductase</keyword>
<protein>
    <submittedName>
        <fullName evidence="11">CYP72A57</fullName>
    </submittedName>
</protein>
<dbReference type="InterPro" id="IPR050665">
    <property type="entry name" value="Cytochrome_P450_Monooxygen"/>
</dbReference>
<evidence type="ECO:0000256" key="9">
    <source>
        <dbReference type="ARBA" id="ARBA00023033"/>
    </source>
</evidence>
<comment type="subcellular location">
    <subcellularLocation>
        <location evidence="1">Membrane</location>
    </subcellularLocation>
</comment>